<evidence type="ECO:0000313" key="3">
    <source>
        <dbReference type="Proteomes" id="UP000215545"/>
    </source>
</evidence>
<dbReference type="InterPro" id="IPR000683">
    <property type="entry name" value="Gfo/Idh/MocA-like_OxRdtase_N"/>
</dbReference>
<feature type="domain" description="Gfo/Idh/MocA-like oxidoreductase N-terminal" evidence="1">
    <location>
        <begin position="21"/>
        <end position="146"/>
    </location>
</feature>
<evidence type="ECO:0000313" key="2">
    <source>
        <dbReference type="EMBL" id="OXS79278.1"/>
    </source>
</evidence>
<evidence type="ECO:0000259" key="1">
    <source>
        <dbReference type="Pfam" id="PF01408"/>
    </source>
</evidence>
<dbReference type="EMBL" id="MWSK01000002">
    <property type="protein sequence ID" value="OXS79278.1"/>
    <property type="molecule type" value="Genomic_DNA"/>
</dbReference>
<dbReference type="Gene3D" id="3.40.50.720">
    <property type="entry name" value="NAD(P)-binding Rossmann-like Domain"/>
    <property type="match status" value="1"/>
</dbReference>
<proteinExistence type="predicted"/>
<sequence length="332" mass="38189">MRKQTKIIWEISYRKEKSVDNIAIIGAGQLGSRHLQAMTLYKDPINIYIIDPSEDSINTAVNRFEEVDQYKNKTIKAFKEITRLPSALKFVVVSTNSVPRLNIMEQLLSNCKVDYLLLEKFLFPEVNDYSKAFHLIENHCVSVYVNCTRRMWPNYQEIKQELSQDTNISVTVEGANWGLASNTIHFLDLFNYLTNETEINLDSSALTEILTNKRRGYIELAGTLIGRINCNTILNLTSSKCSDAPLTITIKSNERKYTINETQQQVIFYKQDKKIESPFKVYYQSEVTNMVFEQLKEFGCCSLTSFKESAFLHVKVLEAFNKFLGKKGGMIT</sequence>
<reference evidence="3" key="1">
    <citation type="submission" date="2017-03" db="EMBL/GenBank/DDBJ databases">
        <title>Bacillus sp. V-88(T) DSM27956, whole genome shotgun sequencing project.</title>
        <authorList>
            <person name="Dastager S.G."/>
            <person name="Neurgaonkar P.S."/>
            <person name="Dharne M.S."/>
        </authorList>
    </citation>
    <scope>NUCLEOTIDE SEQUENCE [LARGE SCALE GENOMIC DNA]</scope>
    <source>
        <strain evidence="3">DSM 25145</strain>
    </source>
</reference>
<dbReference type="Pfam" id="PF01408">
    <property type="entry name" value="GFO_IDH_MocA"/>
    <property type="match status" value="1"/>
</dbReference>
<protein>
    <recommendedName>
        <fullName evidence="1">Gfo/Idh/MocA-like oxidoreductase N-terminal domain-containing protein</fullName>
    </recommendedName>
</protein>
<dbReference type="InterPro" id="IPR036291">
    <property type="entry name" value="NAD(P)-bd_dom_sf"/>
</dbReference>
<keyword evidence="3" id="KW-1185">Reference proteome</keyword>
<accession>A0ABX4EC02</accession>
<dbReference type="SUPFAM" id="SSF51735">
    <property type="entry name" value="NAD(P)-binding Rossmann-fold domains"/>
    <property type="match status" value="1"/>
</dbReference>
<organism evidence="2 3">
    <name type="scientific">Domibacillus enclensis</name>
    <dbReference type="NCBI Taxonomy" id="1017273"/>
    <lineage>
        <taxon>Bacteria</taxon>
        <taxon>Bacillati</taxon>
        <taxon>Bacillota</taxon>
        <taxon>Bacilli</taxon>
        <taxon>Bacillales</taxon>
        <taxon>Bacillaceae</taxon>
        <taxon>Domibacillus</taxon>
    </lineage>
</organism>
<name>A0ABX4EC02_9BACI</name>
<gene>
    <name evidence="2" type="ORF">B1B05_05770</name>
</gene>
<dbReference type="Proteomes" id="UP000215545">
    <property type="component" value="Unassembled WGS sequence"/>
</dbReference>
<comment type="caution">
    <text evidence="2">The sequence shown here is derived from an EMBL/GenBank/DDBJ whole genome shotgun (WGS) entry which is preliminary data.</text>
</comment>